<dbReference type="WBParaSite" id="nRc.2.0.1.t27049-RA">
    <property type="protein sequence ID" value="nRc.2.0.1.t27049-RA"/>
    <property type="gene ID" value="nRc.2.0.1.g27049"/>
</dbReference>
<evidence type="ECO:0000313" key="3">
    <source>
        <dbReference type="WBParaSite" id="nRc.2.0.1.t27049-RA"/>
    </source>
</evidence>
<accession>A0A915JLH5</accession>
<sequence>MCNAQILIVLLLDLDTARFTVHGDAGDNNYDDSFTVNRDAGDDNCHDSMIKRGALIIITPSSGTINKPHNEMTR</sequence>
<keyword evidence="1" id="KW-0732">Signal</keyword>
<name>A0A915JLH5_ROMCU</name>
<evidence type="ECO:0000256" key="1">
    <source>
        <dbReference type="SAM" id="SignalP"/>
    </source>
</evidence>
<dbReference type="AlphaFoldDB" id="A0A915JLH5"/>
<feature type="signal peptide" evidence="1">
    <location>
        <begin position="1"/>
        <end position="19"/>
    </location>
</feature>
<reference evidence="3" key="1">
    <citation type="submission" date="2022-11" db="UniProtKB">
        <authorList>
            <consortium name="WormBaseParasite"/>
        </authorList>
    </citation>
    <scope>IDENTIFICATION</scope>
</reference>
<feature type="chain" id="PRO_5037678445" evidence="1">
    <location>
        <begin position="20"/>
        <end position="74"/>
    </location>
</feature>
<protein>
    <submittedName>
        <fullName evidence="3">Uncharacterized protein</fullName>
    </submittedName>
</protein>
<proteinExistence type="predicted"/>
<evidence type="ECO:0000313" key="2">
    <source>
        <dbReference type="Proteomes" id="UP000887565"/>
    </source>
</evidence>
<organism evidence="2 3">
    <name type="scientific">Romanomermis culicivorax</name>
    <name type="common">Nematode worm</name>
    <dbReference type="NCBI Taxonomy" id="13658"/>
    <lineage>
        <taxon>Eukaryota</taxon>
        <taxon>Metazoa</taxon>
        <taxon>Ecdysozoa</taxon>
        <taxon>Nematoda</taxon>
        <taxon>Enoplea</taxon>
        <taxon>Dorylaimia</taxon>
        <taxon>Mermithida</taxon>
        <taxon>Mermithoidea</taxon>
        <taxon>Mermithidae</taxon>
        <taxon>Romanomermis</taxon>
    </lineage>
</organism>
<dbReference type="Proteomes" id="UP000887565">
    <property type="component" value="Unplaced"/>
</dbReference>
<keyword evidence="2" id="KW-1185">Reference proteome</keyword>